<comment type="caution">
    <text evidence="4">The sequence shown here is derived from an EMBL/GenBank/DDBJ whole genome shotgun (WGS) entry which is preliminary data.</text>
</comment>
<dbReference type="AlphaFoldDB" id="A0AA37F8M1"/>
<dbReference type="PANTHER" id="PTHR48084">
    <property type="entry name" value="2-OXOGLUTARATE OXIDOREDUCTASE SUBUNIT KORB-RELATED"/>
    <property type="match status" value="1"/>
</dbReference>
<sequence>MTIFADPREITPDDRYLLDEGQVFMTGTQALVRVILDQMRADRRAGLDTGTMVSGYPGSPLGGFDLELARSREHAEPLGVVHRPGQNEELGATAVWGSQLVPTLPRPRRAGVLGVWYGKAPGVDRAADAFRHGNFVGAHPLGGLIAFCGDDPTCKSSTLPSATESALAALGMPIVHPGSVQELLDLGRHAIAASRASGLWVAVKAVSNVVDGTATVSVGHDRVVPVMPGVKNDDGGENGVGYSVEYEGRPYRHMPNGTLLTPWSLEMERTLVGPRTELARAYARENGLNRITADPAGARLGIAASGTAYHDVREGFRKLGITPEEAGVRLLKIGMLWPLEPEIVRAFARGLDEILVVEEKGPLLETLIKDVLYGTADAPRVLGKLDENGARLIPQAGGVDADLAAKAIAFRLRRRGVITGQDPSDLGDRVARSLAVISRPEPLKLLAAQRTPFFCSGCPHNRSTAVPDGAPVGAGIGCHTMVVLNPEGKGTLTGLTQMGGEGTQWIGQAPFTDTPHIFQNLGDGTFHHSGSLAVRAAVGAGVNITYKILYNSAVAMTGGQTIQPSLAVADLTRWLEVEGVRRVIVTTDEPGRYRGVKLAKIAEVRDRSALEDAQRELAAIPGVTVLVHDQQCAAEKRRLRKKGALPDPARRVVINQRVCEGCGDCAKKSECLSVLPVETEFGRKTEIHQSSCNKDYSCVEGDCPSFLTVVPAKGKAKRRAVPAPPALPEPEARTGETTVRLVGIGGTGVVSVAQILGTAALLDGKRSRGLDQTGLAQKGGTVVSDIVIYGGEGAGEDGERSGRASAASVDAYLALDLIGATDPRHLRAADRDRTVAVVSTSLVPTGSMVLDPATNLTDTASPIGALEARTRRELNVYLDAEQVAQALFGDHMPANTIVVGAAWQRGLIPLSLQAIERAIRTGGGRSAEKTVAAFHWGRAVVADPEAVARATGTVSGGVSGDASAPSAGPGAPDGPLGDAVRRLVESVGAAEGGELHRILTVRVPDLVAYQDLRYAARYADAVREVLARETPDRCPVTEAYARQLHRLMTYKDEYEVARLHLDPAERARIAAEFGPGAKISYNLHPPVLRAMGMKRKLRLGSWFDPAFRLLYGMRRVRGTRLDPFGAAGVRRVERELVAEYTRDVHRALAGLTPQTEDRVRELAELPEVIRGYEHVKLAGVASYREKAAALLAELDSSH</sequence>
<organism evidence="4 5">
    <name type="scientific">Planomonospora parontospora</name>
    <dbReference type="NCBI Taxonomy" id="58119"/>
    <lineage>
        <taxon>Bacteria</taxon>
        <taxon>Bacillati</taxon>
        <taxon>Actinomycetota</taxon>
        <taxon>Actinomycetes</taxon>
        <taxon>Streptosporangiales</taxon>
        <taxon>Streptosporangiaceae</taxon>
        <taxon>Planomonospora</taxon>
    </lineage>
</organism>
<proteinExistence type="predicted"/>
<dbReference type="InterPro" id="IPR002880">
    <property type="entry name" value="Pyrv_Fd/Flavodoxin_OxRdtase_N"/>
</dbReference>
<dbReference type="Gene3D" id="3.40.50.970">
    <property type="match status" value="1"/>
</dbReference>
<dbReference type="InterPro" id="IPR029061">
    <property type="entry name" value="THDP-binding"/>
</dbReference>
<dbReference type="NCBIfam" id="NF009589">
    <property type="entry name" value="PRK13030.1"/>
    <property type="match status" value="1"/>
</dbReference>
<dbReference type="NCBIfam" id="NF009588">
    <property type="entry name" value="PRK13029.1"/>
    <property type="match status" value="1"/>
</dbReference>
<reference evidence="4" key="2">
    <citation type="submission" date="2022-09" db="EMBL/GenBank/DDBJ databases">
        <authorList>
            <person name="Sun Q."/>
            <person name="Ohkuma M."/>
        </authorList>
    </citation>
    <scope>NUCLEOTIDE SEQUENCE</scope>
    <source>
        <strain evidence="4">JCM 3093</strain>
    </source>
</reference>
<accession>A0AA37F8M1</accession>
<feature type="region of interest" description="Disordered" evidence="2">
    <location>
        <begin position="952"/>
        <end position="976"/>
    </location>
</feature>
<feature type="compositionally biased region" description="Low complexity" evidence="2">
    <location>
        <begin position="960"/>
        <end position="976"/>
    </location>
</feature>
<keyword evidence="4" id="KW-0670">Pyruvate</keyword>
<dbReference type="PANTHER" id="PTHR48084:SF3">
    <property type="entry name" value="SUBUNIT OF PYRUVATE:FLAVODOXIN OXIDOREDUCTASE"/>
    <property type="match status" value="1"/>
</dbReference>
<dbReference type="SUPFAM" id="SSF52518">
    <property type="entry name" value="Thiamin diphosphate-binding fold (THDP-binding)"/>
    <property type="match status" value="2"/>
</dbReference>
<dbReference type="InterPro" id="IPR051457">
    <property type="entry name" value="2-oxoacid:Fd_oxidoreductase"/>
</dbReference>
<dbReference type="InterPro" id="IPR009014">
    <property type="entry name" value="Transketo_C/PFOR_II"/>
</dbReference>
<evidence type="ECO:0000313" key="5">
    <source>
        <dbReference type="Proteomes" id="UP000627984"/>
    </source>
</evidence>
<dbReference type="GO" id="GO:0016903">
    <property type="term" value="F:oxidoreductase activity, acting on the aldehyde or oxo group of donors"/>
    <property type="evidence" value="ECO:0007669"/>
    <property type="project" value="InterPro"/>
</dbReference>
<feature type="domain" description="4Fe-4S ferredoxin-type" evidence="3">
    <location>
        <begin position="650"/>
        <end position="680"/>
    </location>
</feature>
<name>A0AA37F8M1_9ACTN</name>
<dbReference type="CDD" id="cd07034">
    <property type="entry name" value="TPP_PYR_PFOR_IOR-alpha_like"/>
    <property type="match status" value="1"/>
</dbReference>
<reference evidence="4" key="1">
    <citation type="journal article" date="2014" name="Int. J. Syst. Evol. Microbiol.">
        <title>Complete genome sequence of Corynebacterium casei LMG S-19264T (=DSM 44701T), isolated from a smear-ripened cheese.</title>
        <authorList>
            <consortium name="US DOE Joint Genome Institute (JGI-PGF)"/>
            <person name="Walter F."/>
            <person name="Albersmeier A."/>
            <person name="Kalinowski J."/>
            <person name="Ruckert C."/>
        </authorList>
    </citation>
    <scope>NUCLEOTIDE SEQUENCE</scope>
    <source>
        <strain evidence="4">JCM 3093</strain>
    </source>
</reference>
<evidence type="ECO:0000256" key="1">
    <source>
        <dbReference type="ARBA" id="ARBA00023002"/>
    </source>
</evidence>
<dbReference type="Pfam" id="PF01558">
    <property type="entry name" value="POR"/>
    <property type="match status" value="1"/>
</dbReference>
<dbReference type="SUPFAM" id="SSF52922">
    <property type="entry name" value="TK C-terminal domain-like"/>
    <property type="match status" value="1"/>
</dbReference>
<protein>
    <submittedName>
        <fullName evidence="4">Pyruvate ferredoxin/flavodoxin oxidoreductase</fullName>
    </submittedName>
</protein>
<dbReference type="InterPro" id="IPR017896">
    <property type="entry name" value="4Fe4S_Fe-S-bd"/>
</dbReference>
<dbReference type="InterPro" id="IPR002869">
    <property type="entry name" value="Pyrv_flavodox_OxRed_cen"/>
</dbReference>
<dbReference type="SUPFAM" id="SSF53323">
    <property type="entry name" value="Pyruvate-ferredoxin oxidoreductase, PFOR, domain III"/>
    <property type="match status" value="1"/>
</dbReference>
<dbReference type="PROSITE" id="PS51379">
    <property type="entry name" value="4FE4S_FER_2"/>
    <property type="match status" value="1"/>
</dbReference>
<gene>
    <name evidence="4" type="ORF">GCM10010126_68000</name>
</gene>
<dbReference type="RefSeq" id="WP_191898469.1">
    <property type="nucleotide sequence ID" value="NZ_BMQD01000045.1"/>
</dbReference>
<evidence type="ECO:0000256" key="2">
    <source>
        <dbReference type="SAM" id="MobiDB-lite"/>
    </source>
</evidence>
<dbReference type="InterPro" id="IPR019752">
    <property type="entry name" value="Pyrv/ketoisovalerate_OxRed_cat"/>
</dbReference>
<dbReference type="GO" id="GO:0000287">
    <property type="term" value="F:magnesium ion binding"/>
    <property type="evidence" value="ECO:0007669"/>
    <property type="project" value="UniProtKB-ARBA"/>
</dbReference>
<dbReference type="Gene3D" id="3.40.920.10">
    <property type="entry name" value="Pyruvate-ferredoxin oxidoreductase, PFOR, domain III"/>
    <property type="match status" value="1"/>
</dbReference>
<keyword evidence="1" id="KW-0560">Oxidoreductase</keyword>
<dbReference type="Pfam" id="PF20169">
    <property type="entry name" value="DUF6537"/>
    <property type="match status" value="1"/>
</dbReference>
<evidence type="ECO:0000313" key="4">
    <source>
        <dbReference type="EMBL" id="GGK99004.1"/>
    </source>
</evidence>
<evidence type="ECO:0000259" key="3">
    <source>
        <dbReference type="PROSITE" id="PS51379"/>
    </source>
</evidence>
<dbReference type="EMBL" id="BMQD01000045">
    <property type="protein sequence ID" value="GGK99004.1"/>
    <property type="molecule type" value="Genomic_DNA"/>
</dbReference>
<dbReference type="Proteomes" id="UP000627984">
    <property type="component" value="Unassembled WGS sequence"/>
</dbReference>
<dbReference type="InterPro" id="IPR046667">
    <property type="entry name" value="DUF6537"/>
</dbReference>